<evidence type="ECO:0000313" key="4">
    <source>
        <dbReference type="RefSeq" id="XP_013382530.1"/>
    </source>
</evidence>
<dbReference type="KEGG" id="lak:106153226"/>
<dbReference type="AlphaFoldDB" id="A0A1S3H8W6"/>
<dbReference type="GO" id="GO:0016746">
    <property type="term" value="F:acyltransferase activity"/>
    <property type="evidence" value="ECO:0007669"/>
    <property type="project" value="InterPro"/>
</dbReference>
<dbReference type="FunCoup" id="A0A1S3H8W6">
    <property type="interactions" value="2353"/>
</dbReference>
<proteinExistence type="predicted"/>
<feature type="domain" description="Phospholipid/glycerol acyltransferase" evidence="2">
    <location>
        <begin position="105"/>
        <end position="228"/>
    </location>
</feature>
<dbReference type="Pfam" id="PF01553">
    <property type="entry name" value="Acyltransferase"/>
    <property type="match status" value="1"/>
</dbReference>
<dbReference type="GO" id="GO:0016020">
    <property type="term" value="C:membrane"/>
    <property type="evidence" value="ECO:0007669"/>
    <property type="project" value="TreeGrafter"/>
</dbReference>
<dbReference type="InParanoid" id="A0A1S3H8W6"/>
<protein>
    <submittedName>
        <fullName evidence="4">Transmembrane protein 68</fullName>
    </submittedName>
</protein>
<keyword evidence="1 4" id="KW-0812">Transmembrane</keyword>
<keyword evidence="1" id="KW-0472">Membrane</keyword>
<keyword evidence="3" id="KW-1185">Reference proteome</keyword>
<dbReference type="Proteomes" id="UP000085678">
    <property type="component" value="Unplaced"/>
</dbReference>
<organism evidence="3 4">
    <name type="scientific">Lingula anatina</name>
    <name type="common">Brachiopod</name>
    <name type="synonym">Lingula unguis</name>
    <dbReference type="NCBI Taxonomy" id="7574"/>
    <lineage>
        <taxon>Eukaryota</taxon>
        <taxon>Metazoa</taxon>
        <taxon>Spiralia</taxon>
        <taxon>Lophotrochozoa</taxon>
        <taxon>Brachiopoda</taxon>
        <taxon>Linguliformea</taxon>
        <taxon>Lingulata</taxon>
        <taxon>Lingulida</taxon>
        <taxon>Linguloidea</taxon>
        <taxon>Lingulidae</taxon>
        <taxon>Lingula</taxon>
    </lineage>
</organism>
<keyword evidence="1" id="KW-1133">Transmembrane helix</keyword>
<feature type="transmembrane region" description="Helical" evidence="1">
    <location>
        <begin position="39"/>
        <end position="65"/>
    </location>
</feature>
<dbReference type="OrthoDB" id="44277at2759"/>
<sequence length="328" mass="37946">MSTFFSNLYTTAEVYALYLWGLYKLDVYFDIDYLRWLAWLWYPIIISFLLPLMIIAFLYASALFLHIYRLRHQLKDAYSQDFWNGARKTLAALWDAQGYIWHGYEVIGLDKIPSEGPALLVYYHGAIPIDIYYLIAKCILHKNRQLQAVGDRFLFHIPGWKLLMEVFCVQPGTVQSGIDLMKQGQLLAIAPGGVREAYFSDEFYGLQWGKRTGFAKIAVHAQVPIIPMFTQNCREAFRSLGLGKDWLRRIYERTRLPLVPIYGGFPVKMRTIIGDPIPYDPNLSVEQVAKKVHTSIESLIVQHQKVPGNILRALLERLFTPKIYVQES</sequence>
<dbReference type="PANTHER" id="PTHR22753">
    <property type="entry name" value="TRANSMEMBRANE PROTEIN 68"/>
    <property type="match status" value="1"/>
</dbReference>
<evidence type="ECO:0000313" key="3">
    <source>
        <dbReference type="Proteomes" id="UP000085678"/>
    </source>
</evidence>
<evidence type="ECO:0000259" key="2">
    <source>
        <dbReference type="Pfam" id="PF01553"/>
    </source>
</evidence>
<dbReference type="CDD" id="cd07987">
    <property type="entry name" value="LPLAT_MGAT-like"/>
    <property type="match status" value="1"/>
</dbReference>
<name>A0A1S3H8W6_LINAN</name>
<reference evidence="4" key="1">
    <citation type="submission" date="2025-08" db="UniProtKB">
        <authorList>
            <consortium name="RefSeq"/>
        </authorList>
    </citation>
    <scope>IDENTIFICATION</scope>
    <source>
        <tissue evidence="4">Gonads</tissue>
    </source>
</reference>
<evidence type="ECO:0000256" key="1">
    <source>
        <dbReference type="SAM" id="Phobius"/>
    </source>
</evidence>
<dbReference type="InterPro" id="IPR002123">
    <property type="entry name" value="Plipid/glycerol_acylTrfase"/>
</dbReference>
<dbReference type="STRING" id="7574.A0A1S3H8W6"/>
<dbReference type="SUPFAM" id="SSF69593">
    <property type="entry name" value="Glycerol-3-phosphate (1)-acyltransferase"/>
    <property type="match status" value="1"/>
</dbReference>
<accession>A0A1S3H8W6</accession>
<dbReference type="OMA" id="SYWNGAR"/>
<dbReference type="GeneID" id="106153226"/>
<dbReference type="PANTHER" id="PTHR22753:SF14">
    <property type="entry name" value="MONOACYLGLYCEROL_DIACYLGLYCEROL O-ACYLTRANSFERASE"/>
    <property type="match status" value="1"/>
</dbReference>
<dbReference type="RefSeq" id="XP_013382530.1">
    <property type="nucleotide sequence ID" value="XM_013527076.1"/>
</dbReference>
<gene>
    <name evidence="4" type="primary">LOC106153226</name>
</gene>